<comment type="caution">
    <text evidence="3">The sequence shown here is derived from an EMBL/GenBank/DDBJ whole genome shotgun (WGS) entry which is preliminary data.</text>
</comment>
<feature type="compositionally biased region" description="Basic and acidic residues" evidence="1">
    <location>
        <begin position="600"/>
        <end position="609"/>
    </location>
</feature>
<feature type="compositionally biased region" description="Polar residues" evidence="1">
    <location>
        <begin position="47"/>
        <end position="57"/>
    </location>
</feature>
<feature type="compositionally biased region" description="Polar residues" evidence="1">
    <location>
        <begin position="577"/>
        <end position="588"/>
    </location>
</feature>
<reference evidence="3" key="1">
    <citation type="submission" date="2019-10" db="EMBL/GenBank/DDBJ databases">
        <title>The sequence and de novo assembly of the wild yak genome.</title>
        <authorList>
            <person name="Liu Y."/>
        </authorList>
    </citation>
    <scope>NUCLEOTIDE SEQUENCE [LARGE SCALE GENOMIC DNA]</scope>
    <source>
        <strain evidence="3">WY2019</strain>
    </source>
</reference>
<accession>A0A6B0QXW1</accession>
<feature type="compositionally biased region" description="Acidic residues" evidence="1">
    <location>
        <begin position="722"/>
        <end position="731"/>
    </location>
</feature>
<feature type="compositionally biased region" description="Polar residues" evidence="1">
    <location>
        <begin position="278"/>
        <end position="301"/>
    </location>
</feature>
<feature type="compositionally biased region" description="Basic and acidic residues" evidence="1">
    <location>
        <begin position="564"/>
        <end position="574"/>
    </location>
</feature>
<dbReference type="SMART" id="SM01282">
    <property type="entry name" value="DBB"/>
    <property type="match status" value="1"/>
</dbReference>
<dbReference type="GO" id="GO:1990782">
    <property type="term" value="F:protein tyrosine kinase binding"/>
    <property type="evidence" value="ECO:0007669"/>
    <property type="project" value="TreeGrafter"/>
</dbReference>
<dbReference type="PROSITE" id="PS51376">
    <property type="entry name" value="DBB"/>
    <property type="match status" value="1"/>
</dbReference>
<feature type="domain" description="DBB" evidence="2">
    <location>
        <begin position="381"/>
        <end position="519"/>
    </location>
</feature>
<dbReference type="InterPro" id="IPR017893">
    <property type="entry name" value="DBB_domain"/>
</dbReference>
<feature type="region of interest" description="Disordered" evidence="1">
    <location>
        <begin position="1"/>
        <end position="59"/>
    </location>
</feature>
<feature type="compositionally biased region" description="Pro residues" evidence="1">
    <location>
        <begin position="764"/>
        <end position="774"/>
    </location>
</feature>
<name>A0A6B0QXW1_9CETA</name>
<feature type="compositionally biased region" description="Low complexity" evidence="1">
    <location>
        <begin position="171"/>
        <end position="181"/>
    </location>
</feature>
<dbReference type="PANTHER" id="PTHR16267:SF13">
    <property type="entry name" value="B-CELL SCAFFOLD PROTEIN WITH ANKYRIN REPEATS"/>
    <property type="match status" value="1"/>
</dbReference>
<protein>
    <recommendedName>
        <fullName evidence="2">DBB domain-containing protein</fullName>
    </recommendedName>
</protein>
<dbReference type="EMBL" id="VBQZ03000008">
    <property type="protein sequence ID" value="MXQ81617.1"/>
    <property type="molecule type" value="Genomic_DNA"/>
</dbReference>
<feature type="region of interest" description="Disordered" evidence="1">
    <location>
        <begin position="789"/>
        <end position="817"/>
    </location>
</feature>
<evidence type="ECO:0000256" key="1">
    <source>
        <dbReference type="SAM" id="MobiDB-lite"/>
    </source>
</evidence>
<feature type="region of interest" description="Disordered" evidence="1">
    <location>
        <begin position="278"/>
        <end position="310"/>
    </location>
</feature>
<feature type="region of interest" description="Disordered" evidence="1">
    <location>
        <begin position="564"/>
        <end position="634"/>
    </location>
</feature>
<dbReference type="GO" id="GO:0050869">
    <property type="term" value="P:negative regulation of B cell activation"/>
    <property type="evidence" value="ECO:0007669"/>
    <property type="project" value="TreeGrafter"/>
</dbReference>
<feature type="compositionally biased region" description="Basic and acidic residues" evidence="1">
    <location>
        <begin position="197"/>
        <end position="214"/>
    </location>
</feature>
<dbReference type="PANTHER" id="PTHR16267">
    <property type="entry name" value="BANK1/PIK3AP1 FAMILY MEMBER"/>
    <property type="match status" value="1"/>
</dbReference>
<dbReference type="InterPro" id="IPR052446">
    <property type="entry name" value="B-cell_PI3K-Signaling_Adptrs"/>
</dbReference>
<evidence type="ECO:0000313" key="3">
    <source>
        <dbReference type="EMBL" id="MXQ81617.1"/>
    </source>
</evidence>
<gene>
    <name evidence="3" type="ORF">E5288_WYG011861</name>
</gene>
<evidence type="ECO:0000259" key="2">
    <source>
        <dbReference type="PROSITE" id="PS51376"/>
    </source>
</evidence>
<dbReference type="GO" id="GO:0051898">
    <property type="term" value="P:negative regulation of phosphatidylinositol 3-kinase/protein kinase B signal transduction"/>
    <property type="evidence" value="ECO:0007669"/>
    <property type="project" value="TreeGrafter"/>
</dbReference>
<feature type="compositionally biased region" description="Low complexity" evidence="1">
    <location>
        <begin position="227"/>
        <end position="249"/>
    </location>
</feature>
<feature type="region of interest" description="Disordered" evidence="1">
    <location>
        <begin position="701"/>
        <end position="731"/>
    </location>
</feature>
<feature type="compositionally biased region" description="Basic and acidic residues" evidence="1">
    <location>
        <begin position="795"/>
        <end position="813"/>
    </location>
</feature>
<dbReference type="AlphaFoldDB" id="A0A6B0QXW1"/>
<feature type="compositionally biased region" description="Basic and acidic residues" evidence="1">
    <location>
        <begin position="618"/>
        <end position="628"/>
    </location>
</feature>
<dbReference type="Proteomes" id="UP000322234">
    <property type="component" value="Unassembled WGS sequence"/>
</dbReference>
<dbReference type="Pfam" id="PF14545">
    <property type="entry name" value="DBB"/>
    <property type="match status" value="1"/>
</dbReference>
<organism evidence="3 4">
    <name type="scientific">Bos mutus</name>
    <name type="common">wild yak</name>
    <dbReference type="NCBI Taxonomy" id="72004"/>
    <lineage>
        <taxon>Eukaryota</taxon>
        <taxon>Metazoa</taxon>
        <taxon>Chordata</taxon>
        <taxon>Craniata</taxon>
        <taxon>Vertebrata</taxon>
        <taxon>Euteleostomi</taxon>
        <taxon>Mammalia</taxon>
        <taxon>Eutheria</taxon>
        <taxon>Laurasiatheria</taxon>
        <taxon>Artiodactyla</taxon>
        <taxon>Ruminantia</taxon>
        <taxon>Pecora</taxon>
        <taxon>Bovidae</taxon>
        <taxon>Bovinae</taxon>
        <taxon>Bos</taxon>
    </lineage>
</organism>
<proteinExistence type="predicted"/>
<evidence type="ECO:0000313" key="4">
    <source>
        <dbReference type="Proteomes" id="UP000322234"/>
    </source>
</evidence>
<feature type="region of interest" description="Disordered" evidence="1">
    <location>
        <begin position="166"/>
        <end position="252"/>
    </location>
</feature>
<dbReference type="GO" id="GO:0042113">
    <property type="term" value="P:B cell activation"/>
    <property type="evidence" value="ECO:0007669"/>
    <property type="project" value="TreeGrafter"/>
</dbReference>
<feature type="region of interest" description="Disordered" evidence="1">
    <location>
        <begin position="759"/>
        <end position="778"/>
    </location>
</feature>
<keyword evidence="4" id="KW-1185">Reference proteome</keyword>
<sequence length="939" mass="105915">MADQHWNGQDTSSHSPFSDTLREPQWGCQSQGTVHQSEEGAPGPCCQENQAVSSGADSDTKLLIMKRRITKPSDSDPLLAEHSMQLRAEQYASLSIQNLKVEMKPAELAKASSLQRHKESAMQLQQGNRASAIQLLEHRVSMRLIISTEWGNQTEAVNMLLKRIQGKKEPSAVSPRPAARAQGLRFRDLGSSSRGGKRAEDSEARRPGRGEPQIRRVRARRARVQAPGLQRPRCCQQRQAGRAGAASSLPAAQRPQLENCNIEKMHHSVFLHYTQTWHSPSTSKGSPNKSLLSPGTLSVSSCPKPYDTPGEKMVAAKVKGEKLDKKLKKMEQNKPAARSADYLEIIIPPDLRKEHSGQISEGKEVEELSEASGSAISQAVVLPAEIPCENPGEIFIILRDEVTSDAVEVEFTSNSKCIRTQPALWNKSVWSMKALGKKFFYALINIKHHSEFLSINFCDIDELDDILTSTFKHEIPYYEFQSLQTEICPQKEYSYFKELPTLLHCAAKFGLKNLAVHLLQCSGATRASKIKNLEGSDPAHIAERHGHKELKKIFEDFSIQEVSRDNEQENRYEEGITSFSTCSPTVQSPDLHHKSWSYRQRSEEAKVNETAEEEEEHESGMEAEHGPPEVDSESENQYDDLYVFIPGDNPENNSQEPLVCPRPPLPPPRPVTTAFQLEKPHFPVQAGKLLEGQMERSQSWCDFSARYETGSDSEEEKKEDEKDQEEEEDPYTFAEIDDSEYDTILANRSIKKKIGSRSFIMNRPPAPTPRPTNIPPKEETTPYIEQVFQQKAARRQSDGDKLHGPKKQDRGRMESQTFSSIRDSLAAGQEELILLQEKVKNGKLSMDEALEKFKHWQMGKTGLEIIQQEKLRQLRDCIVGKRPEEENVYSNKELVTEFVFLGNESAHSESMLHNVPFGSKLPARPQVEKDFGFCCRKDH</sequence>
<feature type="compositionally biased region" description="Polar residues" evidence="1">
    <location>
        <begin position="1"/>
        <end position="18"/>
    </location>
</feature>
<dbReference type="GO" id="GO:0005102">
    <property type="term" value="F:signaling receptor binding"/>
    <property type="evidence" value="ECO:0007669"/>
    <property type="project" value="TreeGrafter"/>
</dbReference>